<dbReference type="Proteomes" id="UP000246018">
    <property type="component" value="Unassembled WGS sequence"/>
</dbReference>
<evidence type="ECO:0000313" key="2">
    <source>
        <dbReference type="EMBL" id="PVG80668.1"/>
    </source>
</evidence>
<reference evidence="2 3" key="1">
    <citation type="submission" date="2018-04" db="EMBL/GenBank/DDBJ databases">
        <title>Genome of Nocardioides gansuensis WSJ-1.</title>
        <authorList>
            <person name="Wu S."/>
            <person name="Wang G."/>
        </authorList>
    </citation>
    <scope>NUCLEOTIDE SEQUENCE [LARGE SCALE GENOMIC DNA]</scope>
    <source>
        <strain evidence="2 3">WSJ-1</strain>
    </source>
</reference>
<dbReference type="Gene3D" id="2.120.10.30">
    <property type="entry name" value="TolB, C-terminal domain"/>
    <property type="match status" value="1"/>
</dbReference>
<feature type="chain" id="PRO_5015414532" description="Superoxide dismutase" evidence="1">
    <location>
        <begin position="21"/>
        <end position="308"/>
    </location>
</feature>
<dbReference type="InterPro" id="IPR011042">
    <property type="entry name" value="6-blade_b-propeller_TolB-like"/>
</dbReference>
<comment type="caution">
    <text evidence="2">The sequence shown here is derived from an EMBL/GenBank/DDBJ whole genome shotgun (WGS) entry which is preliminary data.</text>
</comment>
<sequence length="308" mass="32181">MAQALAVVVVPLLVVSTATATPRPSSIPLPVDFQPEGIAVGDGNTFYVGSLRDGDIYRGDLRSGAGARFIDVTGRVAVGMRVDRDRDWLVVAGGASGHAWVYDTRSGATVADLVLAAPGSALVNDVAVTRDAFYFTDTFALKIYKVPVSADGSFGATQAIPVTWPGAPAGGFGLNGIDSTHRGWLLVNHSDLGELALVDPVTGAARAIPLTGPELVAGTLDGLQLEGRTAWVVQNFANSVAEVRLSPDLTSGRVVEVITSDLFKVPTTVARHGRRLALVNGRFDLGFPPPFGQGAPVGTRFDVVQIKP</sequence>
<organism evidence="2 3">
    <name type="scientific">Nocardioides gansuensis</name>
    <dbReference type="NCBI Taxonomy" id="2138300"/>
    <lineage>
        <taxon>Bacteria</taxon>
        <taxon>Bacillati</taxon>
        <taxon>Actinomycetota</taxon>
        <taxon>Actinomycetes</taxon>
        <taxon>Propionibacteriales</taxon>
        <taxon>Nocardioidaceae</taxon>
        <taxon>Nocardioides</taxon>
    </lineage>
</organism>
<gene>
    <name evidence="2" type="ORF">DDE18_21950</name>
</gene>
<accession>A0A2T8F4N3</accession>
<dbReference type="EMBL" id="QDGZ01000016">
    <property type="protein sequence ID" value="PVG80668.1"/>
    <property type="molecule type" value="Genomic_DNA"/>
</dbReference>
<evidence type="ECO:0000313" key="3">
    <source>
        <dbReference type="Proteomes" id="UP000246018"/>
    </source>
</evidence>
<dbReference type="SUPFAM" id="SSF63829">
    <property type="entry name" value="Calcium-dependent phosphotriesterase"/>
    <property type="match status" value="1"/>
</dbReference>
<evidence type="ECO:0000256" key="1">
    <source>
        <dbReference type="SAM" id="SignalP"/>
    </source>
</evidence>
<keyword evidence="3" id="KW-1185">Reference proteome</keyword>
<keyword evidence="1" id="KW-0732">Signal</keyword>
<proteinExistence type="predicted"/>
<dbReference type="AlphaFoldDB" id="A0A2T8F4N3"/>
<evidence type="ECO:0008006" key="4">
    <source>
        <dbReference type="Google" id="ProtNLM"/>
    </source>
</evidence>
<protein>
    <recommendedName>
        <fullName evidence="4">Superoxide dismutase</fullName>
    </recommendedName>
</protein>
<name>A0A2T8F4N3_9ACTN</name>
<feature type="signal peptide" evidence="1">
    <location>
        <begin position="1"/>
        <end position="20"/>
    </location>
</feature>